<reference evidence="4 6" key="2">
    <citation type="submission" date="2019-07" db="EMBL/GenBank/DDBJ databases">
        <title>Whole genome shotgun sequence of Kocuria flava NBRC 107626.</title>
        <authorList>
            <person name="Hosoyama A."/>
            <person name="Uohara A."/>
            <person name="Ohji S."/>
            <person name="Ichikawa N."/>
        </authorList>
    </citation>
    <scope>NUCLEOTIDE SEQUENCE [LARGE SCALE GENOMIC DNA]</scope>
    <source>
        <strain evidence="4 6">NBRC 107626</strain>
    </source>
</reference>
<evidence type="ECO:0000259" key="2">
    <source>
        <dbReference type="Pfam" id="PF08327"/>
    </source>
</evidence>
<dbReference type="Pfam" id="PF08327">
    <property type="entry name" value="AHSA1"/>
    <property type="match status" value="1"/>
</dbReference>
<dbReference type="Gene3D" id="3.30.530.20">
    <property type="match status" value="1"/>
</dbReference>
<dbReference type="KEGG" id="kfv:AS188_01135"/>
<name>A0A0U3HBN1_9MICC</name>
<proteinExistence type="inferred from homology"/>
<evidence type="ECO:0000256" key="1">
    <source>
        <dbReference type="ARBA" id="ARBA00006817"/>
    </source>
</evidence>
<dbReference type="SUPFAM" id="SSF55961">
    <property type="entry name" value="Bet v1-like"/>
    <property type="match status" value="1"/>
</dbReference>
<accession>A0A0U3HBN1</accession>
<dbReference type="EMBL" id="BJZR01000207">
    <property type="protein sequence ID" value="GEO93832.1"/>
    <property type="molecule type" value="Genomic_DNA"/>
</dbReference>
<dbReference type="Proteomes" id="UP000321155">
    <property type="component" value="Unassembled WGS sequence"/>
</dbReference>
<dbReference type="RefSeq" id="WP_058857299.1">
    <property type="nucleotide sequence ID" value="NZ_BJZR01000207.1"/>
</dbReference>
<evidence type="ECO:0000313" key="5">
    <source>
        <dbReference type="Proteomes" id="UP000057181"/>
    </source>
</evidence>
<dbReference type="InterPro" id="IPR023393">
    <property type="entry name" value="START-like_dom_sf"/>
</dbReference>
<keyword evidence="6" id="KW-1185">Reference proteome</keyword>
<organism evidence="3 5">
    <name type="scientific">Kocuria flava</name>
    <dbReference type="NCBI Taxonomy" id="446860"/>
    <lineage>
        <taxon>Bacteria</taxon>
        <taxon>Bacillati</taxon>
        <taxon>Actinomycetota</taxon>
        <taxon>Actinomycetes</taxon>
        <taxon>Micrococcales</taxon>
        <taxon>Micrococcaceae</taxon>
        <taxon>Kocuria</taxon>
    </lineage>
</organism>
<dbReference type="AlphaFoldDB" id="A0A0U3HBN1"/>
<reference evidence="3 5" key="1">
    <citation type="submission" date="2015-11" db="EMBL/GenBank/DDBJ databases">
        <title>Complete Genome Sequence of Kocuria flava strain HO-9041.</title>
        <authorList>
            <person name="Zhou M."/>
            <person name="Dai J."/>
        </authorList>
    </citation>
    <scope>NUCLEOTIDE SEQUENCE [LARGE SCALE GENOMIC DNA]</scope>
    <source>
        <strain evidence="3 5">HO-9041</strain>
    </source>
</reference>
<dbReference type="Proteomes" id="UP000057181">
    <property type="component" value="Chromosome"/>
</dbReference>
<dbReference type="EMBL" id="CP013254">
    <property type="protein sequence ID" value="ALU38585.1"/>
    <property type="molecule type" value="Genomic_DNA"/>
</dbReference>
<dbReference type="CDD" id="cd08895">
    <property type="entry name" value="SRPBCC_CalC_Aha1-like_2"/>
    <property type="match status" value="1"/>
</dbReference>
<gene>
    <name evidence="3" type="ORF">AS188_01135</name>
    <name evidence="4" type="ORF">KFL01_31380</name>
</gene>
<dbReference type="OrthoDB" id="9786557at2"/>
<protein>
    <submittedName>
        <fullName evidence="3">ATPase</fullName>
    </submittedName>
</protein>
<comment type="similarity">
    <text evidence="1">Belongs to the AHA1 family.</text>
</comment>
<dbReference type="InterPro" id="IPR013538">
    <property type="entry name" value="ASHA1/2-like_C"/>
</dbReference>
<evidence type="ECO:0000313" key="6">
    <source>
        <dbReference type="Proteomes" id="UP000321155"/>
    </source>
</evidence>
<evidence type="ECO:0000313" key="3">
    <source>
        <dbReference type="EMBL" id="ALU38585.1"/>
    </source>
</evidence>
<feature type="domain" description="Activator of Hsp90 ATPase homologue 1/2-like C-terminal" evidence="2">
    <location>
        <begin position="13"/>
        <end position="151"/>
    </location>
</feature>
<sequence length="164" mass="17006">MARTDTAARVVPASPERVYAALIDPDALTSWLPPEGMTARFDHFDARPGGSYRMILTYDDASGAPGKTTAASDVVEARFVELVPGVRVVQAGDFVSDDPAYAGSMTMTWELTPVEGGTRVEVRAENVPDGISAEDHAAGLASSLANLAAHVRSAAGHDGGPAAP</sequence>
<evidence type="ECO:0000313" key="4">
    <source>
        <dbReference type="EMBL" id="GEO93832.1"/>
    </source>
</evidence>